<dbReference type="Pfam" id="PF00076">
    <property type="entry name" value="RRM_1"/>
    <property type="match status" value="1"/>
</dbReference>
<protein>
    <recommendedName>
        <fullName evidence="2">RRM domain-containing protein</fullName>
    </recommendedName>
</protein>
<name>A0AAV5JPA9_9ROSI</name>
<accession>A0AAV5JPA9</accession>
<evidence type="ECO:0000313" key="3">
    <source>
        <dbReference type="EMBL" id="GKV13925.1"/>
    </source>
</evidence>
<evidence type="ECO:0000313" key="4">
    <source>
        <dbReference type="Proteomes" id="UP001054252"/>
    </source>
</evidence>
<keyword evidence="4" id="KW-1185">Reference proteome</keyword>
<dbReference type="CDD" id="cd00590">
    <property type="entry name" value="RRM_SF"/>
    <property type="match status" value="1"/>
</dbReference>
<dbReference type="InterPro" id="IPR012677">
    <property type="entry name" value="Nucleotide-bd_a/b_plait_sf"/>
</dbReference>
<dbReference type="InterPro" id="IPR000504">
    <property type="entry name" value="RRM_dom"/>
</dbReference>
<dbReference type="EMBL" id="BPVZ01000040">
    <property type="protein sequence ID" value="GKV13925.1"/>
    <property type="molecule type" value="Genomic_DNA"/>
</dbReference>
<dbReference type="AlphaFoldDB" id="A0AAV5JPA9"/>
<reference evidence="3 4" key="1">
    <citation type="journal article" date="2021" name="Commun. Biol.">
        <title>The genome of Shorea leprosula (Dipterocarpaceae) highlights the ecological relevance of drought in aseasonal tropical rainforests.</title>
        <authorList>
            <person name="Ng K.K.S."/>
            <person name="Kobayashi M.J."/>
            <person name="Fawcett J.A."/>
            <person name="Hatakeyama M."/>
            <person name="Paape T."/>
            <person name="Ng C.H."/>
            <person name="Ang C.C."/>
            <person name="Tnah L.H."/>
            <person name="Lee C.T."/>
            <person name="Nishiyama T."/>
            <person name="Sese J."/>
            <person name="O'Brien M.J."/>
            <person name="Copetti D."/>
            <person name="Mohd Noor M.I."/>
            <person name="Ong R.C."/>
            <person name="Putra M."/>
            <person name="Sireger I.Z."/>
            <person name="Indrioko S."/>
            <person name="Kosugi Y."/>
            <person name="Izuno A."/>
            <person name="Isagi Y."/>
            <person name="Lee S.L."/>
            <person name="Shimizu K.K."/>
        </authorList>
    </citation>
    <scope>NUCLEOTIDE SEQUENCE [LARGE SCALE GENOMIC DNA]</scope>
    <source>
        <strain evidence="3">214</strain>
    </source>
</reference>
<organism evidence="3 4">
    <name type="scientific">Rubroshorea leprosula</name>
    <dbReference type="NCBI Taxonomy" id="152421"/>
    <lineage>
        <taxon>Eukaryota</taxon>
        <taxon>Viridiplantae</taxon>
        <taxon>Streptophyta</taxon>
        <taxon>Embryophyta</taxon>
        <taxon>Tracheophyta</taxon>
        <taxon>Spermatophyta</taxon>
        <taxon>Magnoliopsida</taxon>
        <taxon>eudicotyledons</taxon>
        <taxon>Gunneridae</taxon>
        <taxon>Pentapetalae</taxon>
        <taxon>rosids</taxon>
        <taxon>malvids</taxon>
        <taxon>Malvales</taxon>
        <taxon>Dipterocarpaceae</taxon>
        <taxon>Rubroshorea</taxon>
    </lineage>
</organism>
<proteinExistence type="predicted"/>
<dbReference type="Gene3D" id="3.30.70.330">
    <property type="match status" value="1"/>
</dbReference>
<dbReference type="SUPFAM" id="SSF54928">
    <property type="entry name" value="RNA-binding domain, RBD"/>
    <property type="match status" value="1"/>
</dbReference>
<comment type="caution">
    <text evidence="3">The sequence shown here is derived from an EMBL/GenBank/DDBJ whole genome shotgun (WGS) entry which is preliminary data.</text>
</comment>
<gene>
    <name evidence="3" type="ORF">SLEP1_g24884</name>
</gene>
<evidence type="ECO:0000259" key="2">
    <source>
        <dbReference type="Pfam" id="PF00076"/>
    </source>
</evidence>
<feature type="domain" description="RRM" evidence="2">
    <location>
        <begin position="47"/>
        <end position="89"/>
    </location>
</feature>
<feature type="region of interest" description="Disordered" evidence="1">
    <location>
        <begin position="1"/>
        <end position="28"/>
    </location>
</feature>
<dbReference type="Proteomes" id="UP001054252">
    <property type="component" value="Unassembled WGS sequence"/>
</dbReference>
<evidence type="ECO:0000256" key="1">
    <source>
        <dbReference type="SAM" id="MobiDB-lite"/>
    </source>
</evidence>
<dbReference type="GO" id="GO:0003723">
    <property type="term" value="F:RNA binding"/>
    <property type="evidence" value="ECO:0007669"/>
    <property type="project" value="InterPro"/>
</dbReference>
<sequence>MESTRGTARGAATGIDGEYGQRQGHRNRAAGYGSQFSGWSTTFFFYNFPEELEAKFLWNCFQMYGKVVDVYVPNKRDKRGKRFGFVRMVRVKNELQMERLPNPHHSFVAFLLPVCTFLSPSSLV</sequence>
<dbReference type="InterPro" id="IPR035979">
    <property type="entry name" value="RBD_domain_sf"/>
</dbReference>